<dbReference type="Gramene" id="TuG1812G0700003307.01.T01">
    <property type="protein sequence ID" value="TuG1812G0700003307.01.T01.cds260048"/>
    <property type="gene ID" value="TuG1812G0700003307.01"/>
</dbReference>
<sequence>MRSNVHLRSKEEPPALSLVLLAHHLLPLLLQFQSLFLVLATRAALVSLFLLLGVAGTTAGSGDVEPRGVHRPPHHLLHLVLLVRFPSQILQPHPRLLLRANRRAFQRREPCLHLVHPAGCRGGGSTWPLRRRRAGPERVEAAGEVVVQWTGPLVQCKRVRSGGERRRDEVGVGLEL</sequence>
<keyword evidence="2" id="KW-1185">Reference proteome</keyword>
<organism evidence="1 2">
    <name type="scientific">Triticum urartu</name>
    <name type="common">Red wild einkorn</name>
    <name type="synonym">Crithodium urartu</name>
    <dbReference type="NCBI Taxonomy" id="4572"/>
    <lineage>
        <taxon>Eukaryota</taxon>
        <taxon>Viridiplantae</taxon>
        <taxon>Streptophyta</taxon>
        <taxon>Embryophyta</taxon>
        <taxon>Tracheophyta</taxon>
        <taxon>Spermatophyta</taxon>
        <taxon>Magnoliopsida</taxon>
        <taxon>Liliopsida</taxon>
        <taxon>Poales</taxon>
        <taxon>Poaceae</taxon>
        <taxon>BOP clade</taxon>
        <taxon>Pooideae</taxon>
        <taxon>Triticodae</taxon>
        <taxon>Triticeae</taxon>
        <taxon>Triticinae</taxon>
        <taxon>Triticum</taxon>
    </lineage>
</organism>
<protein>
    <submittedName>
        <fullName evidence="1">Uncharacterized protein</fullName>
    </submittedName>
</protein>
<dbReference type="Proteomes" id="UP000015106">
    <property type="component" value="Chromosome 7"/>
</dbReference>
<dbReference type="AlphaFoldDB" id="A0A8R7R537"/>
<reference evidence="2" key="1">
    <citation type="journal article" date="2013" name="Nature">
        <title>Draft genome of the wheat A-genome progenitor Triticum urartu.</title>
        <authorList>
            <person name="Ling H.Q."/>
            <person name="Zhao S."/>
            <person name="Liu D."/>
            <person name="Wang J."/>
            <person name="Sun H."/>
            <person name="Zhang C."/>
            <person name="Fan H."/>
            <person name="Li D."/>
            <person name="Dong L."/>
            <person name="Tao Y."/>
            <person name="Gao C."/>
            <person name="Wu H."/>
            <person name="Li Y."/>
            <person name="Cui Y."/>
            <person name="Guo X."/>
            <person name="Zheng S."/>
            <person name="Wang B."/>
            <person name="Yu K."/>
            <person name="Liang Q."/>
            <person name="Yang W."/>
            <person name="Lou X."/>
            <person name="Chen J."/>
            <person name="Feng M."/>
            <person name="Jian J."/>
            <person name="Zhang X."/>
            <person name="Luo G."/>
            <person name="Jiang Y."/>
            <person name="Liu J."/>
            <person name="Wang Z."/>
            <person name="Sha Y."/>
            <person name="Zhang B."/>
            <person name="Wu H."/>
            <person name="Tang D."/>
            <person name="Shen Q."/>
            <person name="Xue P."/>
            <person name="Zou S."/>
            <person name="Wang X."/>
            <person name="Liu X."/>
            <person name="Wang F."/>
            <person name="Yang Y."/>
            <person name="An X."/>
            <person name="Dong Z."/>
            <person name="Zhang K."/>
            <person name="Zhang X."/>
            <person name="Luo M.C."/>
            <person name="Dvorak J."/>
            <person name="Tong Y."/>
            <person name="Wang J."/>
            <person name="Yang H."/>
            <person name="Li Z."/>
            <person name="Wang D."/>
            <person name="Zhang A."/>
            <person name="Wang J."/>
        </authorList>
    </citation>
    <scope>NUCLEOTIDE SEQUENCE</scope>
    <source>
        <strain evidence="2">cv. G1812</strain>
    </source>
</reference>
<evidence type="ECO:0000313" key="1">
    <source>
        <dbReference type="EnsemblPlants" id="TuG1812G0700003307.01.T01.cds260048"/>
    </source>
</evidence>
<reference evidence="1" key="2">
    <citation type="submission" date="2018-03" db="EMBL/GenBank/DDBJ databases">
        <title>The Triticum urartu genome reveals the dynamic nature of wheat genome evolution.</title>
        <authorList>
            <person name="Ling H."/>
            <person name="Ma B."/>
            <person name="Shi X."/>
            <person name="Liu H."/>
            <person name="Dong L."/>
            <person name="Sun H."/>
            <person name="Cao Y."/>
            <person name="Gao Q."/>
            <person name="Zheng S."/>
            <person name="Li Y."/>
            <person name="Yu Y."/>
            <person name="Du H."/>
            <person name="Qi M."/>
            <person name="Li Y."/>
            <person name="Yu H."/>
            <person name="Cui Y."/>
            <person name="Wang N."/>
            <person name="Chen C."/>
            <person name="Wu H."/>
            <person name="Zhao Y."/>
            <person name="Zhang J."/>
            <person name="Li Y."/>
            <person name="Zhou W."/>
            <person name="Zhang B."/>
            <person name="Hu W."/>
            <person name="Eijk M."/>
            <person name="Tang J."/>
            <person name="Witsenboer H."/>
            <person name="Zhao S."/>
            <person name="Li Z."/>
            <person name="Zhang A."/>
            <person name="Wang D."/>
            <person name="Liang C."/>
        </authorList>
    </citation>
    <scope>NUCLEOTIDE SEQUENCE [LARGE SCALE GENOMIC DNA]</scope>
    <source>
        <strain evidence="1">cv. G1812</strain>
    </source>
</reference>
<dbReference type="EnsemblPlants" id="TuG1812G0700003307.01.T01">
    <property type="protein sequence ID" value="TuG1812G0700003307.01.T01.cds260048"/>
    <property type="gene ID" value="TuG1812G0700003307.01"/>
</dbReference>
<name>A0A8R7R537_TRIUA</name>
<proteinExistence type="predicted"/>
<gene>
    <name evidence="1" type="primary">LOC125525409</name>
</gene>
<evidence type="ECO:0000313" key="2">
    <source>
        <dbReference type="Proteomes" id="UP000015106"/>
    </source>
</evidence>
<reference evidence="1" key="3">
    <citation type="submission" date="2022-06" db="UniProtKB">
        <authorList>
            <consortium name="EnsemblPlants"/>
        </authorList>
    </citation>
    <scope>IDENTIFICATION</scope>
</reference>
<accession>A0A8R7R537</accession>